<dbReference type="EMBL" id="JAGFBR010000006">
    <property type="protein sequence ID" value="KAH0465509.1"/>
    <property type="molecule type" value="Genomic_DNA"/>
</dbReference>
<dbReference type="Gene3D" id="3.40.140.10">
    <property type="entry name" value="Cytidine Deaminase, domain 2"/>
    <property type="match status" value="1"/>
</dbReference>
<name>A0AAV7GVI2_DENCH</name>
<dbReference type="Proteomes" id="UP000775213">
    <property type="component" value="Unassembled WGS sequence"/>
</dbReference>
<dbReference type="GO" id="GO:0005768">
    <property type="term" value="C:endosome"/>
    <property type="evidence" value="ECO:0007669"/>
    <property type="project" value="TreeGrafter"/>
</dbReference>
<gene>
    <name evidence="1" type="ORF">IEQ34_005612</name>
</gene>
<dbReference type="PANTHER" id="PTHR12947:SF18">
    <property type="entry name" value="AMSH-LIKE UBIQUITIN THIOESTERASE 3"/>
    <property type="match status" value="1"/>
</dbReference>
<keyword evidence="2" id="KW-1185">Reference proteome</keyword>
<dbReference type="GO" id="GO:0071108">
    <property type="term" value="P:protein K48-linked deubiquitination"/>
    <property type="evidence" value="ECO:0007669"/>
    <property type="project" value="TreeGrafter"/>
</dbReference>
<dbReference type="GO" id="GO:0016020">
    <property type="term" value="C:membrane"/>
    <property type="evidence" value="ECO:0007669"/>
    <property type="project" value="TreeGrafter"/>
</dbReference>
<sequence length="227" mass="24857">MSSFEDTAAVQSRVQVLKIVPTTLRKACIGPTRLAVGVVPGSLPTTLKKACMPVCRLDTNAEDGILGAEGSLTYLVVGVAPGSLPTTLRKACIGGLPARHACRGKRGILRNHGIFHLSEPSGVSVIRNCQARGFHPHEEPSDGSPIYEHCSHVLMNTNLKFDVVDLHENVVMNSLRTKIYCSVLRNWRSVITWEAAYLCLATVWYIHYCSDLQQSRDAVASFLFVLL</sequence>
<reference evidence="1 2" key="1">
    <citation type="journal article" date="2021" name="Hortic Res">
        <title>Chromosome-scale assembly of the Dendrobium chrysotoxum genome enhances the understanding of orchid evolution.</title>
        <authorList>
            <person name="Zhang Y."/>
            <person name="Zhang G.Q."/>
            <person name="Zhang D."/>
            <person name="Liu X.D."/>
            <person name="Xu X.Y."/>
            <person name="Sun W.H."/>
            <person name="Yu X."/>
            <person name="Zhu X."/>
            <person name="Wang Z.W."/>
            <person name="Zhao X."/>
            <person name="Zhong W.Y."/>
            <person name="Chen H."/>
            <person name="Yin W.L."/>
            <person name="Huang T."/>
            <person name="Niu S.C."/>
            <person name="Liu Z.J."/>
        </authorList>
    </citation>
    <scope>NUCLEOTIDE SEQUENCE [LARGE SCALE GENOMIC DNA]</scope>
    <source>
        <strain evidence="1">Lindl</strain>
    </source>
</reference>
<comment type="caution">
    <text evidence="1">The sequence shown here is derived from an EMBL/GenBank/DDBJ whole genome shotgun (WGS) entry which is preliminary data.</text>
</comment>
<dbReference type="PANTHER" id="PTHR12947">
    <property type="entry name" value="AMSH-LIKE PROTEASE"/>
    <property type="match status" value="1"/>
</dbReference>
<organism evidence="1 2">
    <name type="scientific">Dendrobium chrysotoxum</name>
    <name type="common">Orchid</name>
    <dbReference type="NCBI Taxonomy" id="161865"/>
    <lineage>
        <taxon>Eukaryota</taxon>
        <taxon>Viridiplantae</taxon>
        <taxon>Streptophyta</taxon>
        <taxon>Embryophyta</taxon>
        <taxon>Tracheophyta</taxon>
        <taxon>Spermatophyta</taxon>
        <taxon>Magnoliopsida</taxon>
        <taxon>Liliopsida</taxon>
        <taxon>Asparagales</taxon>
        <taxon>Orchidaceae</taxon>
        <taxon>Epidendroideae</taxon>
        <taxon>Malaxideae</taxon>
        <taxon>Dendrobiinae</taxon>
        <taxon>Dendrobium</taxon>
    </lineage>
</organism>
<dbReference type="GO" id="GO:0070536">
    <property type="term" value="P:protein K63-linked deubiquitination"/>
    <property type="evidence" value="ECO:0007669"/>
    <property type="project" value="TreeGrafter"/>
</dbReference>
<dbReference type="AlphaFoldDB" id="A0AAV7GVI2"/>
<evidence type="ECO:0000313" key="2">
    <source>
        <dbReference type="Proteomes" id="UP000775213"/>
    </source>
</evidence>
<protein>
    <submittedName>
        <fullName evidence="1">Uncharacterized protein</fullName>
    </submittedName>
</protein>
<accession>A0AAV7GVI2</accession>
<evidence type="ECO:0000313" key="1">
    <source>
        <dbReference type="EMBL" id="KAH0465509.1"/>
    </source>
</evidence>
<proteinExistence type="predicted"/>